<feature type="compositionally biased region" description="Low complexity" evidence="1">
    <location>
        <begin position="12"/>
        <end position="31"/>
    </location>
</feature>
<evidence type="ECO:0000256" key="2">
    <source>
        <dbReference type="SAM" id="Phobius"/>
    </source>
</evidence>
<feature type="transmembrane region" description="Helical" evidence="2">
    <location>
        <begin position="47"/>
        <end position="65"/>
    </location>
</feature>
<evidence type="ECO:0000313" key="4">
    <source>
        <dbReference type="Proteomes" id="UP000505377"/>
    </source>
</evidence>
<keyword evidence="2" id="KW-1133">Transmembrane helix</keyword>
<reference evidence="3 4" key="1">
    <citation type="submission" date="2020-05" db="EMBL/GenBank/DDBJ databases">
        <authorList>
            <person name="Mo P."/>
        </authorList>
    </citation>
    <scope>NUCLEOTIDE SEQUENCE [LARGE SCALE GENOMIC DNA]</scope>
    <source>
        <strain evidence="3 4">Gen01</strain>
    </source>
</reference>
<dbReference type="EMBL" id="CP053564">
    <property type="protein sequence ID" value="QJY50952.1"/>
    <property type="molecule type" value="Genomic_DNA"/>
</dbReference>
<proteinExistence type="predicted"/>
<keyword evidence="4" id="KW-1185">Reference proteome</keyword>
<dbReference type="KEGG" id="pbro:HOP40_27225"/>
<gene>
    <name evidence="3" type="ORF">HOP40_27225</name>
</gene>
<evidence type="ECO:0000313" key="3">
    <source>
        <dbReference type="EMBL" id="QJY50952.1"/>
    </source>
</evidence>
<dbReference type="Proteomes" id="UP000505377">
    <property type="component" value="Chromosome"/>
</dbReference>
<feature type="transmembrane region" description="Helical" evidence="2">
    <location>
        <begin position="134"/>
        <end position="153"/>
    </location>
</feature>
<organism evidence="3 4">
    <name type="scientific">Pseudonocardia broussonetiae</name>
    <dbReference type="NCBI Taxonomy" id="2736640"/>
    <lineage>
        <taxon>Bacteria</taxon>
        <taxon>Bacillati</taxon>
        <taxon>Actinomycetota</taxon>
        <taxon>Actinomycetes</taxon>
        <taxon>Pseudonocardiales</taxon>
        <taxon>Pseudonocardiaceae</taxon>
        <taxon>Pseudonocardia</taxon>
    </lineage>
</organism>
<accession>A0A6M6JWS4</accession>
<keyword evidence="2" id="KW-0472">Membrane</keyword>
<protein>
    <submittedName>
        <fullName evidence="3">Uncharacterized protein</fullName>
    </submittedName>
</protein>
<sequence>MVTAVQGEPDRASVQQAAQRSSSAARTSDTTAVDKELSTRRLNVMRFGYAFMGVGLAIVKWPILIQDAPSFPALEAALICLLTGMSLLALLGLRYPVRMLPILLLDVVFKAIWFAAVALPHLVADDMDAATSDLLFSCSFVVILLVVIPWGYVWRRYVRAPGDAWR</sequence>
<feature type="transmembrane region" description="Helical" evidence="2">
    <location>
        <begin position="71"/>
        <end position="91"/>
    </location>
</feature>
<feature type="transmembrane region" description="Helical" evidence="2">
    <location>
        <begin position="103"/>
        <end position="122"/>
    </location>
</feature>
<name>A0A6M6JWS4_9PSEU</name>
<evidence type="ECO:0000256" key="1">
    <source>
        <dbReference type="SAM" id="MobiDB-lite"/>
    </source>
</evidence>
<feature type="region of interest" description="Disordered" evidence="1">
    <location>
        <begin position="1"/>
        <end position="32"/>
    </location>
</feature>
<keyword evidence="2" id="KW-0812">Transmembrane</keyword>
<dbReference type="AlphaFoldDB" id="A0A6M6JWS4"/>